<sequence length="298" mass="33552">MASSIVATETVRSGSIDKAADDHNLTPETLPVPLIQTSLSITLDGAQIAFSALAILAAFRFLERPVAEILIGLAPVSLFVYNDYQNFLNLGLGGTPRTPLGYARLSWLRLWALRDPYKPPKRRADVLPSRGILRREQFPYRCGVRPHVVGIAPQRQMDQTGHVHLYHAVRKAMDKVASHNPKKFGTERSCIEKHGLALFARHPVNTTCQGEICHIHDSDFSMHMALHPEDSKIMLEKGWGERHPLAWRWGFVRMPVSPDFVMIYAPRDEEELGIVSKIVEGAIWYTAAEEVKFEARLD</sequence>
<dbReference type="Proteomes" id="UP001163324">
    <property type="component" value="Chromosome 2"/>
</dbReference>
<reference evidence="1" key="1">
    <citation type="submission" date="2022-10" db="EMBL/GenBank/DDBJ databases">
        <title>Complete Genome of Trichothecium roseum strain YXFP-22015, a Plant Pathogen Isolated from Citrus.</title>
        <authorList>
            <person name="Wang Y."/>
            <person name="Zhu L."/>
        </authorList>
    </citation>
    <scope>NUCLEOTIDE SEQUENCE</scope>
    <source>
        <strain evidence="1">YXFP-22015</strain>
    </source>
</reference>
<organism evidence="1 2">
    <name type="scientific">Trichothecium roseum</name>
    <dbReference type="NCBI Taxonomy" id="47278"/>
    <lineage>
        <taxon>Eukaryota</taxon>
        <taxon>Fungi</taxon>
        <taxon>Dikarya</taxon>
        <taxon>Ascomycota</taxon>
        <taxon>Pezizomycotina</taxon>
        <taxon>Sordariomycetes</taxon>
        <taxon>Hypocreomycetidae</taxon>
        <taxon>Hypocreales</taxon>
        <taxon>Hypocreales incertae sedis</taxon>
        <taxon>Trichothecium</taxon>
    </lineage>
</organism>
<keyword evidence="2" id="KW-1185">Reference proteome</keyword>
<proteinExistence type="predicted"/>
<accession>A0ACC0V9L6</accession>
<gene>
    <name evidence="1" type="ORF">N3K66_002443</name>
</gene>
<evidence type="ECO:0000313" key="1">
    <source>
        <dbReference type="EMBL" id="KAI9903091.1"/>
    </source>
</evidence>
<evidence type="ECO:0000313" key="2">
    <source>
        <dbReference type="Proteomes" id="UP001163324"/>
    </source>
</evidence>
<dbReference type="EMBL" id="CM047941">
    <property type="protein sequence ID" value="KAI9903091.1"/>
    <property type="molecule type" value="Genomic_DNA"/>
</dbReference>
<name>A0ACC0V9L6_9HYPO</name>
<comment type="caution">
    <text evidence="1">The sequence shown here is derived from an EMBL/GenBank/DDBJ whole genome shotgun (WGS) entry which is preliminary data.</text>
</comment>
<protein>
    <submittedName>
        <fullName evidence="1">Uncharacterized protein</fullName>
    </submittedName>
</protein>